<reference evidence="2 3" key="1">
    <citation type="journal article" date="2012" name="Nucleic Acids Res.">
        <title>Sequencing of the smallest Apicomplexan genome from the human pathogen Babesia microti.</title>
        <authorList>
            <person name="Cornillot E."/>
            <person name="Hadj-Kaddour K."/>
            <person name="Dassouli A."/>
            <person name="Noel B."/>
            <person name="Ranwez V."/>
            <person name="Vacherie B."/>
            <person name="Augagneur Y."/>
            <person name="Bres V."/>
            <person name="Duclos A."/>
            <person name="Randazzo S."/>
            <person name="Carcy B."/>
            <person name="Debierre-Grockiego F."/>
            <person name="Delbecq S."/>
            <person name="Moubri-Menage K."/>
            <person name="Shams-Eldin H."/>
            <person name="Usmani-Brown S."/>
            <person name="Bringaud F."/>
            <person name="Wincker P."/>
            <person name="Vivares C.P."/>
            <person name="Schwarz R.T."/>
            <person name="Schetters T.P."/>
            <person name="Krause P.J."/>
            <person name="Gorenflot A."/>
            <person name="Berry V."/>
            <person name="Barbe V."/>
            <person name="Ben Mamoun C."/>
        </authorList>
    </citation>
    <scope>NUCLEOTIDE SEQUENCE [LARGE SCALE GENOMIC DNA]</scope>
    <source>
        <strain evidence="2 3">RI</strain>
    </source>
</reference>
<evidence type="ECO:0000313" key="3">
    <source>
        <dbReference type="Proteomes" id="UP000002899"/>
    </source>
</evidence>
<reference evidence="2 3" key="3">
    <citation type="journal article" date="2016" name="Sci. Rep.">
        <title>Genome-wide diversity and gene expression profiling of Babesia microti isolates identify polymorphic genes that mediate host-pathogen interactions.</title>
        <authorList>
            <person name="Silva J.C."/>
            <person name="Cornillot E."/>
            <person name="McCracken C."/>
            <person name="Usmani-Brown S."/>
            <person name="Dwivedi A."/>
            <person name="Ifeonu O.O."/>
            <person name="Crabtree J."/>
            <person name="Gotia H.T."/>
            <person name="Virji A.Z."/>
            <person name="Reynes C."/>
            <person name="Colinge J."/>
            <person name="Kumar V."/>
            <person name="Lawres L."/>
            <person name="Pazzi J.E."/>
            <person name="Pablo J.V."/>
            <person name="Hung C."/>
            <person name="Brancato J."/>
            <person name="Kumari P."/>
            <person name="Orvis J."/>
            <person name="Tretina K."/>
            <person name="Chibucos M."/>
            <person name="Ott S."/>
            <person name="Sadzewicz L."/>
            <person name="Sengamalay N."/>
            <person name="Shetty A.C."/>
            <person name="Su Q."/>
            <person name="Tallon L."/>
            <person name="Fraser C.M."/>
            <person name="Frutos R."/>
            <person name="Molina D.M."/>
            <person name="Krause P.J."/>
            <person name="Ben Mamoun C."/>
        </authorList>
    </citation>
    <scope>NUCLEOTIDE SEQUENCE [LARGE SCALE GENOMIC DNA]</scope>
    <source>
        <strain evidence="2 3">RI</strain>
    </source>
</reference>
<evidence type="ECO:0000256" key="1">
    <source>
        <dbReference type="SAM" id="Phobius"/>
    </source>
</evidence>
<dbReference type="OrthoDB" id="359536at2759"/>
<proteinExistence type="predicted"/>
<keyword evidence="1" id="KW-1133">Transmembrane helix</keyword>
<dbReference type="GeneID" id="24425882"/>
<dbReference type="Proteomes" id="UP000002899">
    <property type="component" value="Chromosome IV"/>
</dbReference>
<dbReference type="VEuPathDB" id="PiroplasmaDB:BmR1_04g06190"/>
<protein>
    <submittedName>
        <fullName evidence="2">Uncharacterized protein</fullName>
    </submittedName>
</protein>
<organism evidence="2 3">
    <name type="scientific">Babesia microti (strain RI)</name>
    <dbReference type="NCBI Taxonomy" id="1133968"/>
    <lineage>
        <taxon>Eukaryota</taxon>
        <taxon>Sar</taxon>
        <taxon>Alveolata</taxon>
        <taxon>Apicomplexa</taxon>
        <taxon>Aconoidasida</taxon>
        <taxon>Piroplasmida</taxon>
        <taxon>Babesiidae</taxon>
        <taxon>Babesia</taxon>
    </lineage>
</organism>
<sequence length="111" mass="12797">MGWHIERALAAAARSVNPLTWRRVWKKLEGKRASELVDDVAREVNAQFAQIGRVSQYRYWWWANPLGSGLIIYGIYKVWYLSYMAEKQKKVAQIVSAAYGQGGQWLNPVPK</sequence>
<name>I7JCT6_BABMR</name>
<keyword evidence="1" id="KW-0472">Membrane</keyword>
<dbReference type="RefSeq" id="XP_012649843.1">
    <property type="nucleotide sequence ID" value="XM_012794389.1"/>
</dbReference>
<dbReference type="KEGG" id="bmic:BmR1_04g06190"/>
<dbReference type="AlphaFoldDB" id="I7JCT6"/>
<feature type="transmembrane region" description="Helical" evidence="1">
    <location>
        <begin position="59"/>
        <end position="80"/>
    </location>
</feature>
<dbReference type="EMBL" id="LN871599">
    <property type="protein sequence ID" value="CCF75435.1"/>
    <property type="molecule type" value="Genomic_DNA"/>
</dbReference>
<accession>I7JCT6</accession>
<keyword evidence="3" id="KW-1185">Reference proteome</keyword>
<evidence type="ECO:0000313" key="2">
    <source>
        <dbReference type="EMBL" id="CCF75435.1"/>
    </source>
</evidence>
<reference evidence="2 3" key="2">
    <citation type="journal article" date="2013" name="PLoS ONE">
        <title>Whole genome mapping and re-organization of the nuclear and mitochondrial genomes of Babesia microti isolates.</title>
        <authorList>
            <person name="Cornillot E."/>
            <person name="Dassouli A."/>
            <person name="Garg A."/>
            <person name="Pachikara N."/>
            <person name="Randazzo S."/>
            <person name="Depoix D."/>
            <person name="Carcy B."/>
            <person name="Delbecq S."/>
            <person name="Frutos R."/>
            <person name="Silva J.C."/>
            <person name="Sutton R."/>
            <person name="Krause P.J."/>
            <person name="Mamoun C.B."/>
        </authorList>
    </citation>
    <scope>NUCLEOTIDE SEQUENCE [LARGE SCALE GENOMIC DNA]</scope>
    <source>
        <strain evidence="2 3">RI</strain>
    </source>
</reference>
<keyword evidence="1" id="KW-0812">Transmembrane</keyword>